<reference evidence="2" key="1">
    <citation type="journal article" date="2010" name="Mol. Biosyst.">
        <title>Complete genome sequence and comparative analysis of Shewanella violacea, a psychrophilic and piezophilic bacterium from deep sea floor sediments.</title>
        <authorList>
            <person name="Aono E."/>
            <person name="Baba T."/>
            <person name="Ara T."/>
            <person name="Nishi T."/>
            <person name="Nakamichi T."/>
            <person name="Inamoto E."/>
            <person name="Toyonaga H."/>
            <person name="Hasegawa M."/>
            <person name="Takai Y."/>
            <person name="Okumura Y."/>
            <person name="Baba M."/>
            <person name="Tomita M."/>
            <person name="Kato C."/>
            <person name="Oshima T."/>
            <person name="Nakasone K."/>
            <person name="Mori H."/>
        </authorList>
    </citation>
    <scope>NUCLEOTIDE SEQUENCE [LARGE SCALE GENOMIC DNA]</scope>
    <source>
        <strain evidence="2">JCM 10179 / CIP 106290 / LMG 19151 / DSS12</strain>
    </source>
</reference>
<name>D4ZDW2_SHEVD</name>
<dbReference type="EMBL" id="AP011177">
    <property type="protein sequence ID" value="BAJ04023.1"/>
    <property type="molecule type" value="Genomic_DNA"/>
</dbReference>
<proteinExistence type="predicted"/>
<accession>D4ZDW2</accession>
<dbReference type="HOGENOM" id="CLU_3205241_0_0_6"/>
<evidence type="ECO:0000313" key="1">
    <source>
        <dbReference type="EMBL" id="BAJ04023.1"/>
    </source>
</evidence>
<organism evidence="1 2">
    <name type="scientific">Shewanella violacea (strain JCM 10179 / CIP 106290 / LMG 19151 / DSS12)</name>
    <dbReference type="NCBI Taxonomy" id="637905"/>
    <lineage>
        <taxon>Bacteria</taxon>
        <taxon>Pseudomonadati</taxon>
        <taxon>Pseudomonadota</taxon>
        <taxon>Gammaproteobacteria</taxon>
        <taxon>Alteromonadales</taxon>
        <taxon>Shewanellaceae</taxon>
        <taxon>Shewanella</taxon>
    </lineage>
</organism>
<dbReference type="AlphaFoldDB" id="D4ZDW2"/>
<sequence>MLYLRLWLAPAWARIKSAKFRFSPHTGKTLLLGSENEGVMNIPPV</sequence>
<keyword evidence="2" id="KW-1185">Reference proteome</keyword>
<protein>
    <submittedName>
        <fullName evidence="1">Uncharacterized protein</fullName>
    </submittedName>
</protein>
<dbReference type="KEGG" id="svo:SVI_4052"/>
<gene>
    <name evidence="1" type="ordered locus">SVI_4052</name>
</gene>
<dbReference type="Proteomes" id="UP000002350">
    <property type="component" value="Chromosome"/>
</dbReference>
<evidence type="ECO:0000313" key="2">
    <source>
        <dbReference type="Proteomes" id="UP000002350"/>
    </source>
</evidence>